<sequence>MIQLTDEMKKMLSVQLAFIATVDEDGNPNVGPKGTLRVLDDSHLIYNEMTGRQARHNVLDNGRISVGVASHKSYKGFRFVGTAKYYDAGEYFDQAVAFAEKINLSKPYGAVVITIDKIQLLDATEHAGETIQE</sequence>
<dbReference type="PANTHER" id="PTHR40660">
    <property type="entry name" value="5'-PHOSPHATE OXIDASE PUTATIVE DOMAIN-CONTAINING PROTEIN-RELATED"/>
    <property type="match status" value="1"/>
</dbReference>
<dbReference type="GO" id="GO:0004733">
    <property type="term" value="F:pyridoxamine phosphate oxidase activity"/>
    <property type="evidence" value="ECO:0007669"/>
    <property type="project" value="UniProtKB-EC"/>
</dbReference>
<evidence type="ECO:0000259" key="1">
    <source>
        <dbReference type="Pfam" id="PF01243"/>
    </source>
</evidence>
<dbReference type="RefSeq" id="WP_125578667.1">
    <property type="nucleotide sequence ID" value="NZ_JBHTOF010000083.1"/>
</dbReference>
<dbReference type="Gene3D" id="2.30.110.10">
    <property type="entry name" value="Electron Transport, Fmn-binding Protein, Chain A"/>
    <property type="match status" value="1"/>
</dbReference>
<dbReference type="Proteomes" id="UP001597244">
    <property type="component" value="Unassembled WGS sequence"/>
</dbReference>
<evidence type="ECO:0000313" key="2">
    <source>
        <dbReference type="EMBL" id="MFD1465795.1"/>
    </source>
</evidence>
<dbReference type="InterPro" id="IPR012349">
    <property type="entry name" value="Split_barrel_FMN-bd"/>
</dbReference>
<evidence type="ECO:0000313" key="3">
    <source>
        <dbReference type="Proteomes" id="UP001597244"/>
    </source>
</evidence>
<name>A0ABW4DRF1_9LACO</name>
<proteinExistence type="predicted"/>
<protein>
    <submittedName>
        <fullName evidence="2">Pyridoxamine 5'-phosphate oxidase family protein</fullName>
        <ecNumber evidence="2">1.-.-.-</ecNumber>
        <ecNumber evidence="2">1.4.3.5</ecNumber>
    </submittedName>
</protein>
<dbReference type="SUPFAM" id="SSF50475">
    <property type="entry name" value="FMN-binding split barrel"/>
    <property type="match status" value="1"/>
</dbReference>
<dbReference type="InterPro" id="IPR011576">
    <property type="entry name" value="Pyridox_Oxase_N"/>
</dbReference>
<dbReference type="EMBL" id="JBHTOF010000083">
    <property type="protein sequence ID" value="MFD1465795.1"/>
    <property type="molecule type" value="Genomic_DNA"/>
</dbReference>
<comment type="caution">
    <text evidence="2">The sequence shown here is derived from an EMBL/GenBank/DDBJ whole genome shotgun (WGS) entry which is preliminary data.</text>
</comment>
<reference evidence="3" key="1">
    <citation type="journal article" date="2019" name="Int. J. Syst. Evol. Microbiol.">
        <title>The Global Catalogue of Microorganisms (GCM) 10K type strain sequencing project: providing services to taxonomists for standard genome sequencing and annotation.</title>
        <authorList>
            <consortium name="The Broad Institute Genomics Platform"/>
            <consortium name="The Broad Institute Genome Sequencing Center for Infectious Disease"/>
            <person name="Wu L."/>
            <person name="Ma J."/>
        </authorList>
    </citation>
    <scope>NUCLEOTIDE SEQUENCE [LARGE SCALE GENOMIC DNA]</scope>
    <source>
        <strain evidence="3">CCM 8951</strain>
    </source>
</reference>
<gene>
    <name evidence="2" type="ORF">ACFQ4L_06950</name>
</gene>
<dbReference type="EC" id="1.-.-.-" evidence="2"/>
<dbReference type="EC" id="1.4.3.5" evidence="2"/>
<keyword evidence="2" id="KW-0560">Oxidoreductase</keyword>
<organism evidence="2 3">
    <name type="scientific">Lapidilactobacillus mulanensis</name>
    <dbReference type="NCBI Taxonomy" id="2485999"/>
    <lineage>
        <taxon>Bacteria</taxon>
        <taxon>Bacillati</taxon>
        <taxon>Bacillota</taxon>
        <taxon>Bacilli</taxon>
        <taxon>Lactobacillales</taxon>
        <taxon>Lactobacillaceae</taxon>
        <taxon>Lapidilactobacillus</taxon>
    </lineage>
</organism>
<feature type="domain" description="Pyridoxamine 5'-phosphate oxidase N-terminal" evidence="1">
    <location>
        <begin position="4"/>
        <end position="120"/>
    </location>
</feature>
<keyword evidence="3" id="KW-1185">Reference proteome</keyword>
<accession>A0ABW4DRF1</accession>
<dbReference type="PANTHER" id="PTHR40660:SF1">
    <property type="entry name" value="5'-PHOSPHATE OXIDASE PUTATIVE DOMAIN-CONTAINING PROTEIN-RELATED"/>
    <property type="match status" value="1"/>
</dbReference>
<dbReference type="Pfam" id="PF01243">
    <property type="entry name" value="PNPOx_N"/>
    <property type="match status" value="1"/>
</dbReference>